<dbReference type="Pfam" id="PF01636">
    <property type="entry name" value="APH"/>
    <property type="match status" value="1"/>
</dbReference>
<keyword evidence="3" id="KW-1185">Reference proteome</keyword>
<evidence type="ECO:0000259" key="1">
    <source>
        <dbReference type="Pfam" id="PF01636"/>
    </source>
</evidence>
<sequence length="270" mass="29630">MRQRTEWFDLPDALRDAITARTGEILDARTVSEGMNSPLAATLRTTDRVVFVKGTPNDHAGVVTQGREAMINPHVRPVAPALLWHIEDTAGWDVLGFEHVEGRHPDYAPGSPDLPAVVAAVDALGALPCPDLPIKDENRWRSYLDGNDPSPFAGSALLHTDYRPSNLLVVDDGTARIVDWAWPTRGAPWIDPACLLVWLIAFGHTPDQAEAHAARTRAWKTATPEGLDLFALANVRLWDDIAGHDPQDWTQRMSSAAQRWAHARGVSTPS</sequence>
<dbReference type="Proteomes" id="UP000199501">
    <property type="component" value="Unassembled WGS sequence"/>
</dbReference>
<evidence type="ECO:0000313" key="2">
    <source>
        <dbReference type="EMBL" id="SDD87015.1"/>
    </source>
</evidence>
<accession>A0A1G6YBN7</accession>
<proteinExistence type="predicted"/>
<gene>
    <name evidence="2" type="ORF">SAMN05216174_120101</name>
</gene>
<dbReference type="RefSeq" id="WP_228771993.1">
    <property type="nucleotide sequence ID" value="NZ_FMZZ01000020.1"/>
</dbReference>
<dbReference type="AlphaFoldDB" id="A0A1G6YBN7"/>
<protein>
    <recommendedName>
        <fullName evidence="1">Aminoglycoside phosphotransferase domain-containing protein</fullName>
    </recommendedName>
</protein>
<feature type="domain" description="Aminoglycoside phosphotransferase" evidence="1">
    <location>
        <begin position="123"/>
        <end position="219"/>
    </location>
</feature>
<dbReference type="SUPFAM" id="SSF56112">
    <property type="entry name" value="Protein kinase-like (PK-like)"/>
    <property type="match status" value="1"/>
</dbReference>
<evidence type="ECO:0000313" key="3">
    <source>
        <dbReference type="Proteomes" id="UP000199501"/>
    </source>
</evidence>
<dbReference type="InterPro" id="IPR002575">
    <property type="entry name" value="Aminoglycoside_PTrfase"/>
</dbReference>
<organism evidence="2 3">
    <name type="scientific">Actinokineospora iranica</name>
    <dbReference type="NCBI Taxonomy" id="1271860"/>
    <lineage>
        <taxon>Bacteria</taxon>
        <taxon>Bacillati</taxon>
        <taxon>Actinomycetota</taxon>
        <taxon>Actinomycetes</taxon>
        <taxon>Pseudonocardiales</taxon>
        <taxon>Pseudonocardiaceae</taxon>
        <taxon>Actinokineospora</taxon>
    </lineage>
</organism>
<name>A0A1G6YBN7_9PSEU</name>
<dbReference type="STRING" id="1271860.SAMN05216174_120101"/>
<dbReference type="EMBL" id="FMZZ01000020">
    <property type="protein sequence ID" value="SDD87015.1"/>
    <property type="molecule type" value="Genomic_DNA"/>
</dbReference>
<dbReference type="Gene3D" id="3.90.1200.10">
    <property type="match status" value="1"/>
</dbReference>
<dbReference type="InterPro" id="IPR011009">
    <property type="entry name" value="Kinase-like_dom_sf"/>
</dbReference>
<reference evidence="3" key="1">
    <citation type="submission" date="2016-10" db="EMBL/GenBank/DDBJ databases">
        <authorList>
            <person name="Varghese N."/>
            <person name="Submissions S."/>
        </authorList>
    </citation>
    <scope>NUCLEOTIDE SEQUENCE [LARGE SCALE GENOMIC DNA]</scope>
    <source>
        <strain evidence="3">IBRC-M 10403</strain>
    </source>
</reference>